<name>F3FK42_PSESX</name>
<proteinExistence type="predicted"/>
<dbReference type="Proteomes" id="UP000004471">
    <property type="component" value="Unassembled WGS sequence"/>
</dbReference>
<sequence length="53" mass="6032">EPVAARLVKGQFETVTAELPRDQPRRGWQLHDARAQCALFQYLAMFAKSISTK</sequence>
<dbReference type="HOGENOM" id="CLU_3055210_0_0_6"/>
<comment type="caution">
    <text evidence="1">The sequence shown here is derived from an EMBL/GenBank/DDBJ whole genome shotgun (WGS) entry which is preliminary data.</text>
</comment>
<evidence type="ECO:0000313" key="1">
    <source>
        <dbReference type="EMBL" id="EGH30578.1"/>
    </source>
</evidence>
<dbReference type="EMBL" id="AEAH01000794">
    <property type="protein sequence ID" value="EGH30578.1"/>
    <property type="molecule type" value="Genomic_DNA"/>
</dbReference>
<accession>F3FK42</accession>
<organism evidence="1 2">
    <name type="scientific">Pseudomonas syringae pv. japonica str. M301072</name>
    <dbReference type="NCBI Taxonomy" id="629262"/>
    <lineage>
        <taxon>Bacteria</taxon>
        <taxon>Pseudomonadati</taxon>
        <taxon>Pseudomonadota</taxon>
        <taxon>Gammaproteobacteria</taxon>
        <taxon>Pseudomonadales</taxon>
        <taxon>Pseudomonadaceae</taxon>
        <taxon>Pseudomonas</taxon>
        <taxon>Pseudomonas syringae</taxon>
    </lineage>
</organism>
<protein>
    <submittedName>
        <fullName evidence="1">Uncharacterized protein</fullName>
    </submittedName>
</protein>
<dbReference type="AlphaFoldDB" id="F3FK42"/>
<feature type="non-terminal residue" evidence="1">
    <location>
        <position position="1"/>
    </location>
</feature>
<gene>
    <name evidence="1" type="ORF">PSYJA_16991</name>
</gene>
<evidence type="ECO:0000313" key="2">
    <source>
        <dbReference type="Proteomes" id="UP000004471"/>
    </source>
</evidence>
<reference evidence="1 2" key="1">
    <citation type="journal article" date="2011" name="PLoS Pathog.">
        <title>Dynamic evolution of pathogenicity revealed by sequencing and comparative genomics of 19 Pseudomonas syringae isolates.</title>
        <authorList>
            <person name="Baltrus D.A."/>
            <person name="Nishimura M.T."/>
            <person name="Romanchuk A."/>
            <person name="Chang J.H."/>
            <person name="Mukhtar M.S."/>
            <person name="Cherkis K."/>
            <person name="Roach J."/>
            <person name="Grant S.R."/>
            <person name="Jones C.D."/>
            <person name="Dangl J.L."/>
        </authorList>
    </citation>
    <scope>NUCLEOTIDE SEQUENCE [LARGE SCALE GENOMIC DNA]</scope>
    <source>
        <strain evidence="2">M301072PT</strain>
    </source>
</reference>